<evidence type="ECO:0000313" key="2">
    <source>
        <dbReference type="Proteomes" id="UP000542353"/>
    </source>
</evidence>
<reference evidence="1 2" key="1">
    <citation type="submission" date="2020-08" db="EMBL/GenBank/DDBJ databases">
        <title>Genomic Encyclopedia of Type Strains, Phase IV (KMG-IV): sequencing the most valuable type-strain genomes for metagenomic binning, comparative biology and taxonomic classification.</title>
        <authorList>
            <person name="Goeker M."/>
        </authorList>
    </citation>
    <scope>NUCLEOTIDE SEQUENCE [LARGE SCALE GENOMIC DNA]</scope>
    <source>
        <strain evidence="1 2">DSM 12706</strain>
    </source>
</reference>
<dbReference type="AlphaFoldDB" id="A0A7W7Z4F3"/>
<name>A0A7W7Z4F3_9BRAD</name>
<comment type="caution">
    <text evidence="1">The sequence shown here is derived from an EMBL/GenBank/DDBJ whole genome shotgun (WGS) entry which is preliminary data.</text>
</comment>
<dbReference type="Proteomes" id="UP000542353">
    <property type="component" value="Unassembled WGS sequence"/>
</dbReference>
<organism evidence="1 2">
    <name type="scientific">Rhodopseudomonas rhenobacensis</name>
    <dbReference type="NCBI Taxonomy" id="87461"/>
    <lineage>
        <taxon>Bacteria</taxon>
        <taxon>Pseudomonadati</taxon>
        <taxon>Pseudomonadota</taxon>
        <taxon>Alphaproteobacteria</taxon>
        <taxon>Hyphomicrobiales</taxon>
        <taxon>Nitrobacteraceae</taxon>
        <taxon>Rhodopseudomonas</taxon>
    </lineage>
</organism>
<keyword evidence="2" id="KW-1185">Reference proteome</keyword>
<sequence length="166" mass="17309">MTTAAVALRAAIHHALSADSGLSAALGGAHVYDEPPRNAAFPYVTLGEARVSNAAVDGGPTLEHQLTLHAWSRQGGHKEAHVITGALLAALDDAPLPLGGHPGLSHVLDEFEEERIVPSCTFQFSAQRCGVVWMCPCDVEGQASEHGEVGGGVVLAIARQVLVEHD</sequence>
<evidence type="ECO:0000313" key="1">
    <source>
        <dbReference type="EMBL" id="MBB5047828.1"/>
    </source>
</evidence>
<dbReference type="Gene3D" id="3.30.2000.30">
    <property type="match status" value="1"/>
</dbReference>
<evidence type="ECO:0008006" key="3">
    <source>
        <dbReference type="Google" id="ProtNLM"/>
    </source>
</evidence>
<protein>
    <recommendedName>
        <fullName evidence="3">DUF3168 domain-containing protein</fullName>
    </recommendedName>
</protein>
<accession>A0A7W7Z4F3</accession>
<dbReference type="InterPro" id="IPR021508">
    <property type="entry name" value="Gp17-like"/>
</dbReference>
<dbReference type="InterPro" id="IPR053745">
    <property type="entry name" value="Viral_Tail_Comp_sf"/>
</dbReference>
<gene>
    <name evidence="1" type="ORF">HNR60_002585</name>
</gene>
<dbReference type="Pfam" id="PF11367">
    <property type="entry name" value="Tail_completion_gp17"/>
    <property type="match status" value="1"/>
</dbReference>
<feature type="non-terminal residue" evidence="1">
    <location>
        <position position="166"/>
    </location>
</feature>
<proteinExistence type="predicted"/>
<dbReference type="EMBL" id="JACHIH010000014">
    <property type="protein sequence ID" value="MBB5047828.1"/>
    <property type="molecule type" value="Genomic_DNA"/>
</dbReference>